<evidence type="ECO:0000256" key="7">
    <source>
        <dbReference type="ARBA" id="ARBA00023204"/>
    </source>
</evidence>
<comment type="similarity">
    <text evidence="2 9">Belongs to the RecN family.</text>
</comment>
<feature type="domain" description="AAA+ ATPase" evidence="10">
    <location>
        <begin position="21"/>
        <end position="469"/>
    </location>
</feature>
<evidence type="ECO:0000259" key="10">
    <source>
        <dbReference type="SMART" id="SM00382"/>
    </source>
</evidence>
<dbReference type="Pfam" id="PF02463">
    <property type="entry name" value="SMC_N"/>
    <property type="match status" value="1"/>
</dbReference>
<dbReference type="SUPFAM" id="SSF52540">
    <property type="entry name" value="P-loop containing nucleoside triphosphate hydrolases"/>
    <property type="match status" value="1"/>
</dbReference>
<dbReference type="EMBL" id="AP027370">
    <property type="protein sequence ID" value="BDY13910.1"/>
    <property type="molecule type" value="Genomic_DNA"/>
</dbReference>
<comment type="function">
    <text evidence="1 9">May be involved in recombinational repair of damaged DNA.</text>
</comment>
<dbReference type="InterPro" id="IPR003395">
    <property type="entry name" value="RecF/RecN/SMC_N"/>
</dbReference>
<accession>A0ABM8FNH7</accession>
<dbReference type="RefSeq" id="WP_286336850.1">
    <property type="nucleotide sequence ID" value="NZ_AP027370.1"/>
</dbReference>
<evidence type="ECO:0000256" key="4">
    <source>
        <dbReference type="ARBA" id="ARBA00022741"/>
    </source>
</evidence>
<dbReference type="PANTHER" id="PTHR11059">
    <property type="entry name" value="DNA REPAIR PROTEIN RECN"/>
    <property type="match status" value="1"/>
</dbReference>
<dbReference type="InterPro" id="IPR027417">
    <property type="entry name" value="P-loop_NTPase"/>
</dbReference>
<dbReference type="Gene3D" id="3.40.50.300">
    <property type="entry name" value="P-loop containing nucleotide triphosphate hydrolases"/>
    <property type="match status" value="2"/>
</dbReference>
<sequence>MIERFYARNLIGFETIDLTFEPGLIAITGPSGAGKSVFMGALLALFGRADIRADVSEAVLRKSPLLQLESFEVEEAEVTVRAVKKEKIRFFLNDLTISKKRLKEMLSPLVRHIAQRSNNELSSELLLALLDAMAAQEDVSYTERIGTYREIYDDYQAKLRKLESMRADEKRVKELIEFAEFEIAKIDEVAPRPGEDEELMVIKRKLSKKEKIGEAIAKASRIFEAEDDVLEALSLIESDTVLFNETMNMLRNEFERAEEMLGELEETDVEQVLDRIEALAALKRRYGSIEDALAYRDEKIEELEYYRNIDHELGGLEEETERLYLQLEKSAEAISRARKAAAKDVERFINSYLEQLRMPEMRFEFGSKPLDREGSDAVNIDLQGSSIETLSGGEFNRIRLALLLCKSELAGGEGILLIDEIDANVSGDESIAIAKLLKRLSKNYQIVAISHQPHLSAAARQHFLVTKEGGRSVARALSADERIREISRMIAGEKGMQEARNLAERIVKEFSA</sequence>
<keyword evidence="7 9" id="KW-0234">DNA repair</keyword>
<dbReference type="PIRSF" id="PIRSF003128">
    <property type="entry name" value="RecN"/>
    <property type="match status" value="1"/>
</dbReference>
<name>A0ABM8FNH7_9BACT</name>
<evidence type="ECO:0000313" key="12">
    <source>
        <dbReference type="Proteomes" id="UP001321445"/>
    </source>
</evidence>
<reference evidence="11 12" key="1">
    <citation type="submission" date="2023-03" db="EMBL/GenBank/DDBJ databases">
        <title>Description of Hydrogenimonas sp. ISO32.</title>
        <authorList>
            <person name="Mino S."/>
            <person name="Fukazawa S."/>
            <person name="Sawabe T."/>
        </authorList>
    </citation>
    <scope>NUCLEOTIDE SEQUENCE [LARGE SCALE GENOMIC DNA]</scope>
    <source>
        <strain evidence="11 12">ISO32</strain>
    </source>
</reference>
<dbReference type="InterPro" id="IPR003593">
    <property type="entry name" value="AAA+_ATPase"/>
</dbReference>
<proteinExistence type="inferred from homology"/>
<evidence type="ECO:0000256" key="2">
    <source>
        <dbReference type="ARBA" id="ARBA00009441"/>
    </source>
</evidence>
<evidence type="ECO:0000256" key="9">
    <source>
        <dbReference type="PIRNR" id="PIRNR003128"/>
    </source>
</evidence>
<evidence type="ECO:0000256" key="1">
    <source>
        <dbReference type="ARBA" id="ARBA00003618"/>
    </source>
</evidence>
<keyword evidence="5 9" id="KW-0227">DNA damage</keyword>
<evidence type="ECO:0000313" key="11">
    <source>
        <dbReference type="EMBL" id="BDY13910.1"/>
    </source>
</evidence>
<evidence type="ECO:0000256" key="5">
    <source>
        <dbReference type="ARBA" id="ARBA00022763"/>
    </source>
</evidence>
<keyword evidence="6" id="KW-0067">ATP-binding</keyword>
<gene>
    <name evidence="11" type="primary">recN</name>
    <name evidence="11" type="ORF">HCR_22220</name>
</gene>
<dbReference type="Proteomes" id="UP001321445">
    <property type="component" value="Chromosome"/>
</dbReference>
<protein>
    <recommendedName>
        <fullName evidence="3 9">DNA repair protein RecN</fullName>
    </recommendedName>
    <alternativeName>
        <fullName evidence="8 9">Recombination protein N</fullName>
    </alternativeName>
</protein>
<evidence type="ECO:0000256" key="3">
    <source>
        <dbReference type="ARBA" id="ARBA00021315"/>
    </source>
</evidence>
<dbReference type="SMART" id="SM00382">
    <property type="entry name" value="AAA"/>
    <property type="match status" value="1"/>
</dbReference>
<dbReference type="InterPro" id="IPR004604">
    <property type="entry name" value="DNA_recomb/repair_RecN"/>
</dbReference>
<dbReference type="PANTHER" id="PTHR11059:SF0">
    <property type="entry name" value="DNA REPAIR PROTEIN RECN"/>
    <property type="match status" value="1"/>
</dbReference>
<organism evidence="11 12">
    <name type="scientific">Hydrogenimonas cancrithermarum</name>
    <dbReference type="NCBI Taxonomy" id="2993563"/>
    <lineage>
        <taxon>Bacteria</taxon>
        <taxon>Pseudomonadati</taxon>
        <taxon>Campylobacterota</taxon>
        <taxon>Epsilonproteobacteria</taxon>
        <taxon>Campylobacterales</taxon>
        <taxon>Hydrogenimonadaceae</taxon>
        <taxon>Hydrogenimonas</taxon>
    </lineage>
</organism>
<evidence type="ECO:0000256" key="8">
    <source>
        <dbReference type="ARBA" id="ARBA00033408"/>
    </source>
</evidence>
<keyword evidence="4" id="KW-0547">Nucleotide-binding</keyword>
<keyword evidence="12" id="KW-1185">Reference proteome</keyword>
<evidence type="ECO:0000256" key="6">
    <source>
        <dbReference type="ARBA" id="ARBA00022840"/>
    </source>
</evidence>